<dbReference type="PROSITE" id="PS51257">
    <property type="entry name" value="PROKAR_LIPOPROTEIN"/>
    <property type="match status" value="1"/>
</dbReference>
<dbReference type="PANTHER" id="PTHR35789:SF1">
    <property type="entry name" value="SPORE GERMINATION PROTEIN B3"/>
    <property type="match status" value="1"/>
</dbReference>
<evidence type="ECO:0000313" key="11">
    <source>
        <dbReference type="Proteomes" id="UP000247476"/>
    </source>
</evidence>
<evidence type="ECO:0000256" key="4">
    <source>
        <dbReference type="ARBA" id="ARBA00022729"/>
    </source>
</evidence>
<dbReference type="Pfam" id="PF05504">
    <property type="entry name" value="Spore_GerAC"/>
    <property type="match status" value="1"/>
</dbReference>
<evidence type="ECO:0000313" key="10">
    <source>
        <dbReference type="EMBL" id="PYI55138.1"/>
    </source>
</evidence>
<evidence type="ECO:0000256" key="2">
    <source>
        <dbReference type="ARBA" id="ARBA00007886"/>
    </source>
</evidence>
<gene>
    <name evidence="10" type="ORF">DLM86_11475</name>
</gene>
<keyword evidence="5" id="KW-0472">Membrane</keyword>
<accession>A0A2V5K747</accession>
<comment type="caution">
    <text evidence="10">The sequence shown here is derived from an EMBL/GenBank/DDBJ whole genome shotgun (WGS) entry which is preliminary data.</text>
</comment>
<keyword evidence="4" id="KW-0732">Signal</keyword>
<proteinExistence type="inferred from homology"/>
<keyword evidence="3" id="KW-0309">Germination</keyword>
<keyword evidence="6" id="KW-0564">Palmitate</keyword>
<sequence>MKRVVWRVATALLALATATGCWDRRELNDLGIQVGTGIDKAGDNYRISVQVVIPSEVSPKKGGGNRVPVTMYKAEAPTLHEAFRKLTEISPRRIYGSHIRVLVFSEEMAREGISDVLDLLERDSEVRSDFYLMIARRTSAENVLKILTSLETIPANKLFKSLDTSAKAWAPTTTVTLDQLVEKLFSESTHPVLTGVEILGNPEEGERKENQEQIESAVRLHYSGLGVFRKDKLIGWLGDYESRGFNFITDRVQSGVGHQRCPDGGMLAVEATRSKTEMKGRIDKGRPAIDIRLHNEMNISEANCKTDLTDPAQIEQFQKLAENRLETMMRSTVELVTRKYKVDIFGFGQALYRADPKAWSRLKADWTEHFAKLKVTYKAEVRFRNIGLTNNSIKSQMRE</sequence>
<dbReference type="Proteomes" id="UP000247476">
    <property type="component" value="Unassembled WGS sequence"/>
</dbReference>
<dbReference type="GO" id="GO:0016020">
    <property type="term" value="C:membrane"/>
    <property type="evidence" value="ECO:0007669"/>
    <property type="project" value="UniProtKB-SubCell"/>
</dbReference>
<dbReference type="Gene3D" id="3.30.300.210">
    <property type="entry name" value="Nutrient germinant receptor protein C, domain 3"/>
    <property type="match status" value="1"/>
</dbReference>
<evidence type="ECO:0000256" key="7">
    <source>
        <dbReference type="ARBA" id="ARBA00023288"/>
    </source>
</evidence>
<dbReference type="RefSeq" id="WP_110840131.1">
    <property type="nucleotide sequence ID" value="NZ_QJVJ01000004.1"/>
</dbReference>
<feature type="domain" description="Spore germination protein N-terminal" evidence="9">
    <location>
        <begin position="23"/>
        <end position="197"/>
    </location>
</feature>
<reference evidence="10 11" key="1">
    <citation type="submission" date="2018-05" db="EMBL/GenBank/DDBJ databases">
        <title>Paenibacillus flagellatus sp. nov., isolated from selenium mineral soil.</title>
        <authorList>
            <person name="Dai X."/>
        </authorList>
    </citation>
    <scope>NUCLEOTIDE SEQUENCE [LARGE SCALE GENOMIC DNA]</scope>
    <source>
        <strain evidence="10 11">DXL2</strain>
    </source>
</reference>
<dbReference type="InterPro" id="IPR008844">
    <property type="entry name" value="Spore_GerAC-like"/>
</dbReference>
<dbReference type="InterPro" id="IPR057336">
    <property type="entry name" value="GerAC_N"/>
</dbReference>
<name>A0A2V5K747_9BACL</name>
<dbReference type="PANTHER" id="PTHR35789">
    <property type="entry name" value="SPORE GERMINATION PROTEIN B3"/>
    <property type="match status" value="1"/>
</dbReference>
<dbReference type="NCBIfam" id="TIGR02887">
    <property type="entry name" value="spore_ger_x_C"/>
    <property type="match status" value="1"/>
</dbReference>
<evidence type="ECO:0000259" key="9">
    <source>
        <dbReference type="Pfam" id="PF25198"/>
    </source>
</evidence>
<evidence type="ECO:0000259" key="8">
    <source>
        <dbReference type="Pfam" id="PF05504"/>
    </source>
</evidence>
<evidence type="ECO:0000256" key="3">
    <source>
        <dbReference type="ARBA" id="ARBA00022544"/>
    </source>
</evidence>
<dbReference type="InterPro" id="IPR038501">
    <property type="entry name" value="Spore_GerAC_C_sf"/>
</dbReference>
<keyword evidence="11" id="KW-1185">Reference proteome</keyword>
<protein>
    <submittedName>
        <fullName evidence="10">Ger(X)C family spore germination protein</fullName>
    </submittedName>
</protein>
<comment type="similarity">
    <text evidence="2">Belongs to the GerABKC lipoprotein family.</text>
</comment>
<feature type="domain" description="Spore germination GerAC-like C-terminal" evidence="8">
    <location>
        <begin position="223"/>
        <end position="387"/>
    </location>
</feature>
<organism evidence="10 11">
    <name type="scientific">Paenibacillus flagellatus</name>
    <dbReference type="NCBI Taxonomy" id="2211139"/>
    <lineage>
        <taxon>Bacteria</taxon>
        <taxon>Bacillati</taxon>
        <taxon>Bacillota</taxon>
        <taxon>Bacilli</taxon>
        <taxon>Bacillales</taxon>
        <taxon>Paenibacillaceae</taxon>
        <taxon>Paenibacillus</taxon>
    </lineage>
</organism>
<evidence type="ECO:0000256" key="5">
    <source>
        <dbReference type="ARBA" id="ARBA00023136"/>
    </source>
</evidence>
<evidence type="ECO:0000256" key="1">
    <source>
        <dbReference type="ARBA" id="ARBA00004635"/>
    </source>
</evidence>
<dbReference type="InterPro" id="IPR046953">
    <property type="entry name" value="Spore_GerAC-like_C"/>
</dbReference>
<dbReference type="GO" id="GO:0009847">
    <property type="term" value="P:spore germination"/>
    <property type="evidence" value="ECO:0007669"/>
    <property type="project" value="InterPro"/>
</dbReference>
<dbReference type="AlphaFoldDB" id="A0A2V5K747"/>
<dbReference type="Gene3D" id="6.20.190.10">
    <property type="entry name" value="Nutrient germinant receptor protein C, domain 1"/>
    <property type="match status" value="1"/>
</dbReference>
<keyword evidence="7" id="KW-0449">Lipoprotein</keyword>
<evidence type="ECO:0000256" key="6">
    <source>
        <dbReference type="ARBA" id="ARBA00023139"/>
    </source>
</evidence>
<dbReference type="EMBL" id="QJVJ01000004">
    <property type="protein sequence ID" value="PYI55138.1"/>
    <property type="molecule type" value="Genomic_DNA"/>
</dbReference>
<dbReference type="Pfam" id="PF25198">
    <property type="entry name" value="Spore_GerAC_N"/>
    <property type="match status" value="1"/>
</dbReference>
<comment type="subcellular location">
    <subcellularLocation>
        <location evidence="1">Membrane</location>
        <topology evidence="1">Lipid-anchor</topology>
    </subcellularLocation>
</comment>
<dbReference type="OrthoDB" id="9816067at2"/>